<dbReference type="PANTHER" id="PTHR10724">
    <property type="entry name" value="30S RIBOSOMAL PROTEIN S1"/>
    <property type="match status" value="1"/>
</dbReference>
<evidence type="ECO:0000313" key="6">
    <source>
        <dbReference type="Proteomes" id="UP001596405"/>
    </source>
</evidence>
<dbReference type="SUPFAM" id="SSF50249">
    <property type="entry name" value="Nucleic acid-binding proteins"/>
    <property type="match status" value="2"/>
</dbReference>
<dbReference type="EMBL" id="JBHSYQ010000016">
    <property type="protein sequence ID" value="MFC6999760.1"/>
    <property type="molecule type" value="Genomic_DNA"/>
</dbReference>
<evidence type="ECO:0000256" key="2">
    <source>
        <dbReference type="ARBA" id="ARBA00022980"/>
    </source>
</evidence>
<dbReference type="InterPro" id="IPR012340">
    <property type="entry name" value="NA-bd_OB-fold"/>
</dbReference>
<gene>
    <name evidence="5" type="ORF">ACFQHR_19145</name>
</gene>
<name>A0ABW2DQ15_9BACT</name>
<protein>
    <submittedName>
        <fullName evidence="5">S1 RNA-binding domain-containing protein</fullName>
    </submittedName>
</protein>
<organism evidence="5 6">
    <name type="scientific">Rufibacter roseus</name>
    <dbReference type="NCBI Taxonomy" id="1567108"/>
    <lineage>
        <taxon>Bacteria</taxon>
        <taxon>Pseudomonadati</taxon>
        <taxon>Bacteroidota</taxon>
        <taxon>Cytophagia</taxon>
        <taxon>Cytophagales</taxon>
        <taxon>Hymenobacteraceae</taxon>
        <taxon>Rufibacter</taxon>
    </lineage>
</organism>
<proteinExistence type="inferred from homology"/>
<dbReference type="InterPro" id="IPR003029">
    <property type="entry name" value="S1_domain"/>
</dbReference>
<dbReference type="Proteomes" id="UP001596405">
    <property type="component" value="Unassembled WGS sequence"/>
</dbReference>
<dbReference type="Gene3D" id="2.40.50.140">
    <property type="entry name" value="Nucleic acid-binding proteins"/>
    <property type="match status" value="2"/>
</dbReference>
<dbReference type="PROSITE" id="PS50126">
    <property type="entry name" value="S1"/>
    <property type="match status" value="2"/>
</dbReference>
<dbReference type="SMART" id="SM00316">
    <property type="entry name" value="S1"/>
    <property type="match status" value="3"/>
</dbReference>
<evidence type="ECO:0000256" key="1">
    <source>
        <dbReference type="ARBA" id="ARBA00006767"/>
    </source>
</evidence>
<evidence type="ECO:0000256" key="3">
    <source>
        <dbReference type="ARBA" id="ARBA00023274"/>
    </source>
</evidence>
<comment type="caution">
    <text evidence="5">The sequence shown here is derived from an EMBL/GenBank/DDBJ whole genome shotgun (WGS) entry which is preliminary data.</text>
</comment>
<sequence length="487" mass="56370">MHTALPHVLCPLIRKNINSTCNNSIDLVVLKKLSEKLGNHGRMTFKRYFLDPQTEVDIKINELIIKLQNLDRHGFLMPIFLNELESLSEALFANNDNQDYSDQVMSFLEYLLTIINRERGTEIQLLYLVPPFKVSTILLAKAHRADKEGLKPYLRRLKINLDKGSESIYIISFPPAFHFFDRLLSALDGYERVIIKKHVKTTYQNDFSSGESNLRISVLSRNDIFNDETFEDKLNYLNLKEGSKVKGIVEDISQNECLVNVLGINSYITKQECSWIQIDNCNEVLSIGQEYDFVITKIDKSLSLLYLTLKSEDENPWHLIELPKEKDVIDVFIKSKDNLKLNCVYNNKLEVYILNEETSWFFLTDIQFQSLIGTTQKVKVVQKEDALQRIFCSIRQLDNNPWPSIHSSLKVGMEFNAKISGITPNFIQVQLPNNYIGIVPKDSLEKAGYEYKNFHQNLVIGQGLDVYVSKVFIDKQRIRLDLLRNKN</sequence>
<comment type="similarity">
    <text evidence="1">Belongs to the bacterial ribosomal protein bS1 family.</text>
</comment>
<evidence type="ECO:0000313" key="5">
    <source>
        <dbReference type="EMBL" id="MFC6999760.1"/>
    </source>
</evidence>
<feature type="domain" description="S1 motif" evidence="4">
    <location>
        <begin position="412"/>
        <end position="483"/>
    </location>
</feature>
<accession>A0ABW2DQ15</accession>
<dbReference type="RefSeq" id="WP_153042159.1">
    <property type="nucleotide sequence ID" value="NZ_JBHSYQ010000016.1"/>
</dbReference>
<dbReference type="Pfam" id="PF00575">
    <property type="entry name" value="S1"/>
    <property type="match status" value="1"/>
</dbReference>
<dbReference type="InterPro" id="IPR050437">
    <property type="entry name" value="Ribos_protein_bS1-like"/>
</dbReference>
<keyword evidence="6" id="KW-1185">Reference proteome</keyword>
<keyword evidence="2" id="KW-0689">Ribosomal protein</keyword>
<evidence type="ECO:0000259" key="4">
    <source>
        <dbReference type="PROSITE" id="PS50126"/>
    </source>
</evidence>
<dbReference type="PANTHER" id="PTHR10724:SF7">
    <property type="entry name" value="SMALL RIBOSOMAL SUBUNIT PROTEIN BS1C"/>
    <property type="match status" value="1"/>
</dbReference>
<feature type="domain" description="S1 motif" evidence="4">
    <location>
        <begin position="242"/>
        <end position="310"/>
    </location>
</feature>
<reference evidence="6" key="1">
    <citation type="journal article" date="2019" name="Int. J. Syst. Evol. Microbiol.">
        <title>The Global Catalogue of Microorganisms (GCM) 10K type strain sequencing project: providing services to taxonomists for standard genome sequencing and annotation.</title>
        <authorList>
            <consortium name="The Broad Institute Genomics Platform"/>
            <consortium name="The Broad Institute Genome Sequencing Center for Infectious Disease"/>
            <person name="Wu L."/>
            <person name="Ma J."/>
        </authorList>
    </citation>
    <scope>NUCLEOTIDE SEQUENCE [LARGE SCALE GENOMIC DNA]</scope>
    <source>
        <strain evidence="6">CGMCC 4.7393</strain>
    </source>
</reference>
<keyword evidence="3" id="KW-0687">Ribonucleoprotein</keyword>